<sequence>MSSREILNYLVIVFCLISFILFLIPMPFQFKMKNTPTCIYIFWLALASSNQFINAIIWNGNTVDLAPVFCDISSRIIIAVNVAIPAASLCMMRHLYNILSLRAMQWSAAQKRRELYIDLAIGLGIPILSILSYYMVQTSRYAIFEDIGCDSATSKAALSILFQTSWPLFVGVVTSVYCVLILHHSAKNYAEVRLYLKTADTKQYIRLAILALINIIATISLSLWIIIVEVQPENLGPWLGWAAEHADWDDIFVVTYEEWNSCLSQASRWFTPMCAFIFFAFFGFSNEMWAGYGRSFHAASSKIHSWASWVCGTPKRAEQPVIPIQSGKGPSDLPMYHTSQPTRHSLASAFLPAFSFAPFDNTISLEEKYPTSSAGTLSVGSLSWDEYLADRDLPSRPATTYHFSPLDDSMQSFSYTQGQITQI</sequence>
<comment type="subcellular location">
    <subcellularLocation>
        <location evidence="1">Membrane</location>
        <topology evidence="1">Multi-pass membrane protein</topology>
    </subcellularLocation>
</comment>
<keyword evidence="3" id="KW-0589">Pheromone response</keyword>
<dbReference type="GO" id="GO:0000750">
    <property type="term" value="P:pheromone-dependent signal transduction involved in conjugation with cellular fusion"/>
    <property type="evidence" value="ECO:0007669"/>
    <property type="project" value="TreeGrafter"/>
</dbReference>
<evidence type="ECO:0000256" key="5">
    <source>
        <dbReference type="ARBA" id="ARBA00022989"/>
    </source>
</evidence>
<evidence type="ECO:0000256" key="6">
    <source>
        <dbReference type="ARBA" id="ARBA00023040"/>
    </source>
</evidence>
<dbReference type="AlphaFoldDB" id="A0A166K9H2"/>
<dbReference type="PANTHER" id="PTHR28097">
    <property type="entry name" value="PHEROMONE A FACTOR RECEPTOR"/>
    <property type="match status" value="1"/>
</dbReference>
<keyword evidence="4 10" id="KW-0812">Transmembrane</keyword>
<proteinExistence type="inferred from homology"/>
<feature type="transmembrane region" description="Helical" evidence="10">
    <location>
        <begin position="204"/>
        <end position="227"/>
    </location>
</feature>
<dbReference type="PRINTS" id="PR00899">
    <property type="entry name" value="GPCRSTE3"/>
</dbReference>
<feature type="transmembrane region" description="Helical" evidence="10">
    <location>
        <begin position="266"/>
        <end position="284"/>
    </location>
</feature>
<evidence type="ECO:0000256" key="8">
    <source>
        <dbReference type="ARBA" id="ARBA00023170"/>
    </source>
</evidence>
<feature type="transmembrane region" description="Helical" evidence="10">
    <location>
        <begin position="6"/>
        <end position="26"/>
    </location>
</feature>
<accession>A0A166K9H2</accession>
<dbReference type="Proteomes" id="UP000076532">
    <property type="component" value="Unassembled WGS sequence"/>
</dbReference>
<comment type="similarity">
    <text evidence="2">Belongs to the G-protein coupled receptor 4 family.</text>
</comment>
<evidence type="ECO:0000256" key="2">
    <source>
        <dbReference type="ARBA" id="ARBA00011085"/>
    </source>
</evidence>
<evidence type="ECO:0000256" key="4">
    <source>
        <dbReference type="ARBA" id="ARBA00022692"/>
    </source>
</evidence>
<dbReference type="OrthoDB" id="2874149at2759"/>
<feature type="transmembrane region" description="Helical" evidence="10">
    <location>
        <begin position="115"/>
        <end position="136"/>
    </location>
</feature>
<dbReference type="Pfam" id="PF02076">
    <property type="entry name" value="STE3"/>
    <property type="match status" value="1"/>
</dbReference>
<dbReference type="CDD" id="cd14966">
    <property type="entry name" value="7tmD_STE3"/>
    <property type="match status" value="1"/>
</dbReference>
<evidence type="ECO:0000256" key="9">
    <source>
        <dbReference type="ARBA" id="ARBA00023224"/>
    </source>
</evidence>
<evidence type="ECO:0000256" key="7">
    <source>
        <dbReference type="ARBA" id="ARBA00023136"/>
    </source>
</evidence>
<dbReference type="GO" id="GO:0004932">
    <property type="term" value="F:mating-type factor pheromone receptor activity"/>
    <property type="evidence" value="ECO:0007669"/>
    <property type="project" value="InterPro"/>
</dbReference>
<feature type="transmembrane region" description="Helical" evidence="10">
    <location>
        <begin position="156"/>
        <end position="183"/>
    </location>
</feature>
<keyword evidence="7 10" id="KW-0472">Membrane</keyword>
<evidence type="ECO:0000313" key="11">
    <source>
        <dbReference type="EMBL" id="KZP21671.1"/>
    </source>
</evidence>
<evidence type="ECO:0000256" key="1">
    <source>
        <dbReference type="ARBA" id="ARBA00004141"/>
    </source>
</evidence>
<protein>
    <submittedName>
        <fullName evidence="11">STE3-domain-containing protein</fullName>
    </submittedName>
</protein>
<gene>
    <name evidence="11" type="ORF">FIBSPDRAFT_1043975</name>
</gene>
<dbReference type="InterPro" id="IPR001499">
    <property type="entry name" value="GPCR_STE3"/>
</dbReference>
<evidence type="ECO:0000313" key="12">
    <source>
        <dbReference type="Proteomes" id="UP000076532"/>
    </source>
</evidence>
<keyword evidence="5 10" id="KW-1133">Transmembrane helix</keyword>
<name>A0A166K9H2_9AGAM</name>
<organism evidence="11 12">
    <name type="scientific">Athelia psychrophila</name>
    <dbReference type="NCBI Taxonomy" id="1759441"/>
    <lineage>
        <taxon>Eukaryota</taxon>
        <taxon>Fungi</taxon>
        <taxon>Dikarya</taxon>
        <taxon>Basidiomycota</taxon>
        <taxon>Agaricomycotina</taxon>
        <taxon>Agaricomycetes</taxon>
        <taxon>Agaricomycetidae</taxon>
        <taxon>Atheliales</taxon>
        <taxon>Atheliaceae</taxon>
        <taxon>Athelia</taxon>
    </lineage>
</organism>
<keyword evidence="6" id="KW-0297">G-protein coupled receptor</keyword>
<keyword evidence="12" id="KW-1185">Reference proteome</keyword>
<dbReference type="STRING" id="436010.A0A166K9H2"/>
<keyword evidence="8" id="KW-0675">Receptor</keyword>
<dbReference type="PANTHER" id="PTHR28097:SF1">
    <property type="entry name" value="PHEROMONE A FACTOR RECEPTOR"/>
    <property type="match status" value="1"/>
</dbReference>
<feature type="transmembrane region" description="Helical" evidence="10">
    <location>
        <begin position="38"/>
        <end position="60"/>
    </location>
</feature>
<evidence type="ECO:0000256" key="10">
    <source>
        <dbReference type="SAM" id="Phobius"/>
    </source>
</evidence>
<evidence type="ECO:0000256" key="3">
    <source>
        <dbReference type="ARBA" id="ARBA00022507"/>
    </source>
</evidence>
<dbReference type="GO" id="GO:0005886">
    <property type="term" value="C:plasma membrane"/>
    <property type="evidence" value="ECO:0007669"/>
    <property type="project" value="TreeGrafter"/>
</dbReference>
<dbReference type="EMBL" id="KV417545">
    <property type="protein sequence ID" value="KZP21671.1"/>
    <property type="molecule type" value="Genomic_DNA"/>
</dbReference>
<reference evidence="11 12" key="1">
    <citation type="journal article" date="2016" name="Mol. Biol. Evol.">
        <title>Comparative Genomics of Early-Diverging Mushroom-Forming Fungi Provides Insights into the Origins of Lignocellulose Decay Capabilities.</title>
        <authorList>
            <person name="Nagy L.G."/>
            <person name="Riley R."/>
            <person name="Tritt A."/>
            <person name="Adam C."/>
            <person name="Daum C."/>
            <person name="Floudas D."/>
            <person name="Sun H."/>
            <person name="Yadav J.S."/>
            <person name="Pangilinan J."/>
            <person name="Larsson K.H."/>
            <person name="Matsuura K."/>
            <person name="Barry K."/>
            <person name="Labutti K."/>
            <person name="Kuo R."/>
            <person name="Ohm R.A."/>
            <person name="Bhattacharya S.S."/>
            <person name="Shirouzu T."/>
            <person name="Yoshinaga Y."/>
            <person name="Martin F.M."/>
            <person name="Grigoriev I.V."/>
            <person name="Hibbett D.S."/>
        </authorList>
    </citation>
    <scope>NUCLEOTIDE SEQUENCE [LARGE SCALE GENOMIC DNA]</scope>
    <source>
        <strain evidence="11 12">CBS 109695</strain>
    </source>
</reference>
<keyword evidence="9" id="KW-0807">Transducer</keyword>